<proteinExistence type="predicted"/>
<name>F6GUY0_VITVI</name>
<dbReference type="InParanoid" id="F6GUY0"/>
<keyword evidence="1" id="KW-1133">Transmembrane helix</keyword>
<evidence type="ECO:0000313" key="3">
    <source>
        <dbReference type="Proteomes" id="UP000009183"/>
    </source>
</evidence>
<keyword evidence="1" id="KW-0472">Membrane</keyword>
<protein>
    <submittedName>
        <fullName evidence="2">Uncharacterized protein</fullName>
    </submittedName>
</protein>
<dbReference type="PaxDb" id="29760-VIT_06s0004g05420.t01"/>
<dbReference type="EMBL" id="FN594951">
    <property type="protein sequence ID" value="CCB43538.1"/>
    <property type="molecule type" value="Genomic_DNA"/>
</dbReference>
<feature type="transmembrane region" description="Helical" evidence="1">
    <location>
        <begin position="12"/>
        <end position="34"/>
    </location>
</feature>
<reference evidence="3" key="1">
    <citation type="journal article" date="2007" name="Nature">
        <title>The grapevine genome sequence suggests ancestral hexaploidization in major angiosperm phyla.</title>
        <authorList>
            <consortium name="The French-Italian Public Consortium for Grapevine Genome Characterization."/>
            <person name="Jaillon O."/>
            <person name="Aury J.-M."/>
            <person name="Noel B."/>
            <person name="Policriti A."/>
            <person name="Clepet C."/>
            <person name="Casagrande A."/>
            <person name="Choisne N."/>
            <person name="Aubourg S."/>
            <person name="Vitulo N."/>
            <person name="Jubin C."/>
            <person name="Vezzi A."/>
            <person name="Legeai F."/>
            <person name="Hugueney P."/>
            <person name="Dasilva C."/>
            <person name="Horner D."/>
            <person name="Mica E."/>
            <person name="Jublot D."/>
            <person name="Poulain J."/>
            <person name="Bruyere C."/>
            <person name="Billault A."/>
            <person name="Segurens B."/>
            <person name="Gouyvenoux M."/>
            <person name="Ugarte E."/>
            <person name="Cattonaro F."/>
            <person name="Anthouard V."/>
            <person name="Vico V."/>
            <person name="Del Fabbro C."/>
            <person name="Alaux M."/>
            <person name="Di Gaspero G."/>
            <person name="Dumas V."/>
            <person name="Felice N."/>
            <person name="Paillard S."/>
            <person name="Juman I."/>
            <person name="Moroldo M."/>
            <person name="Scalabrin S."/>
            <person name="Canaguier A."/>
            <person name="Le Clainche I."/>
            <person name="Malacrida G."/>
            <person name="Durand E."/>
            <person name="Pesole G."/>
            <person name="Laucou V."/>
            <person name="Chatelet P."/>
            <person name="Merdinoglu D."/>
            <person name="Delledonne M."/>
            <person name="Pezzotti M."/>
            <person name="Lecharny A."/>
            <person name="Scarpelli C."/>
            <person name="Artiguenave F."/>
            <person name="Pe M.E."/>
            <person name="Valle G."/>
            <person name="Morgante M."/>
            <person name="Caboche M."/>
            <person name="Adam-Blondon A.-F."/>
            <person name="Weissenbach J."/>
            <person name="Quetier F."/>
            <person name="Wincker P."/>
        </authorList>
    </citation>
    <scope>NUCLEOTIDE SEQUENCE [LARGE SCALE GENOMIC DNA]</scope>
    <source>
        <strain evidence="3">cv. Pinot noir / PN40024</strain>
    </source>
</reference>
<keyword evidence="3" id="KW-1185">Reference proteome</keyword>
<evidence type="ECO:0000256" key="1">
    <source>
        <dbReference type="SAM" id="Phobius"/>
    </source>
</evidence>
<dbReference type="AlphaFoldDB" id="F6GUY0"/>
<dbReference type="HOGENOM" id="CLU_3243236_0_0_1"/>
<accession>F6GUY0</accession>
<sequence>MLRQPKFLFRKILLIIILIAWLGTTGTHPLFYLVEFICMPNTN</sequence>
<evidence type="ECO:0000313" key="2">
    <source>
        <dbReference type="EMBL" id="CCB43538.1"/>
    </source>
</evidence>
<gene>
    <name evidence="2" type="ordered locus">VIT_06s0004g05420</name>
</gene>
<organism evidence="2 3">
    <name type="scientific">Vitis vinifera</name>
    <name type="common">Grape</name>
    <dbReference type="NCBI Taxonomy" id="29760"/>
    <lineage>
        <taxon>Eukaryota</taxon>
        <taxon>Viridiplantae</taxon>
        <taxon>Streptophyta</taxon>
        <taxon>Embryophyta</taxon>
        <taxon>Tracheophyta</taxon>
        <taxon>Spermatophyta</taxon>
        <taxon>Magnoliopsida</taxon>
        <taxon>eudicotyledons</taxon>
        <taxon>Gunneridae</taxon>
        <taxon>Pentapetalae</taxon>
        <taxon>rosids</taxon>
        <taxon>Vitales</taxon>
        <taxon>Vitaceae</taxon>
        <taxon>Viteae</taxon>
        <taxon>Vitis</taxon>
    </lineage>
</organism>
<keyword evidence="1" id="KW-0812">Transmembrane</keyword>
<dbReference type="Proteomes" id="UP000009183">
    <property type="component" value="Chromosome 6"/>
</dbReference>